<sequence>MRLYQMADAVRYGLMNTEELRETFLLEGMFEVGEIELAYVDLDRTVIGSAVPAGEELTLETEPELRADYFLERRELGVLNVGGAGSVVVDGKSFEMGKLDCLYVGRGSRVVTFSSKSVNDPAYFYLLSYPAHTEYPTAMVKFADLQGTQLGAAETCNKRTIYKTIYRDGIKSCQLVMGFTLLESGSNWNTMPPHTHMRRSEVYFYFDVDPAHRVLHLMGPPDATSHLVVADKEVVVSPGWSIHAGVGTKNYAFCWGMGGENQAYDDMDPVAIADLR</sequence>
<evidence type="ECO:0000256" key="6">
    <source>
        <dbReference type="HAMAP-Rule" id="MF_00687"/>
    </source>
</evidence>
<evidence type="ECO:0000313" key="8">
    <source>
        <dbReference type="Proteomes" id="UP000534186"/>
    </source>
</evidence>
<comment type="caution">
    <text evidence="7">The sequence shown here is derived from an EMBL/GenBank/DDBJ whole genome shotgun (WGS) entry which is preliminary data.</text>
</comment>
<evidence type="ECO:0000313" key="7">
    <source>
        <dbReference type="EMBL" id="NYF52672.1"/>
    </source>
</evidence>
<keyword evidence="3 6" id="KW-0479">Metal-binding</keyword>
<dbReference type="HAMAP" id="MF_00687">
    <property type="entry name" value="KduI"/>
    <property type="match status" value="1"/>
</dbReference>
<dbReference type="Proteomes" id="UP000534186">
    <property type="component" value="Unassembled WGS sequence"/>
</dbReference>
<dbReference type="Gene3D" id="2.60.120.520">
    <property type="entry name" value="pectin degrading enzyme 5-keto 4- deoxyuronate isomerase, domain 1"/>
    <property type="match status" value="1"/>
</dbReference>
<dbReference type="InterPro" id="IPR011051">
    <property type="entry name" value="RmlC_Cupin_sf"/>
</dbReference>
<gene>
    <name evidence="6" type="primary">kduI</name>
    <name evidence="7" type="ORF">HDF12_003071</name>
</gene>
<dbReference type="Pfam" id="PF04962">
    <property type="entry name" value="KduI"/>
    <property type="match status" value="1"/>
</dbReference>
<reference evidence="7 8" key="1">
    <citation type="submission" date="2020-07" db="EMBL/GenBank/DDBJ databases">
        <title>Genomic Encyclopedia of Type Strains, Phase IV (KMG-V): Genome sequencing to study the core and pangenomes of soil and plant-associated prokaryotes.</title>
        <authorList>
            <person name="Whitman W."/>
        </authorList>
    </citation>
    <scope>NUCLEOTIDE SEQUENCE [LARGE SCALE GENOMIC DNA]</scope>
    <source>
        <strain evidence="7 8">M8UP30</strain>
    </source>
</reference>
<evidence type="ECO:0000256" key="3">
    <source>
        <dbReference type="ARBA" id="ARBA00022723"/>
    </source>
</evidence>
<feature type="binding site" evidence="6">
    <location>
        <position position="243"/>
    </location>
    <ligand>
        <name>Zn(2+)</name>
        <dbReference type="ChEBI" id="CHEBI:29105"/>
    </ligand>
</feature>
<dbReference type="NCBIfam" id="NF002091">
    <property type="entry name" value="PRK00924.1"/>
    <property type="match status" value="1"/>
</dbReference>
<dbReference type="InterPro" id="IPR007045">
    <property type="entry name" value="KduI"/>
</dbReference>
<evidence type="ECO:0000256" key="5">
    <source>
        <dbReference type="ARBA" id="ARBA00023235"/>
    </source>
</evidence>
<evidence type="ECO:0000256" key="2">
    <source>
        <dbReference type="ARBA" id="ARBA00008086"/>
    </source>
</evidence>
<organism evidence="7 8">
    <name type="scientific">Tunturiibacter lichenicola</name>
    <dbReference type="NCBI Taxonomy" id="2051959"/>
    <lineage>
        <taxon>Bacteria</taxon>
        <taxon>Pseudomonadati</taxon>
        <taxon>Acidobacteriota</taxon>
        <taxon>Terriglobia</taxon>
        <taxon>Terriglobales</taxon>
        <taxon>Acidobacteriaceae</taxon>
        <taxon>Tunturiibacter</taxon>
    </lineage>
</organism>
<feature type="binding site" evidence="6">
    <location>
        <position position="201"/>
    </location>
    <ligand>
        <name>Zn(2+)</name>
        <dbReference type="ChEBI" id="CHEBI:29105"/>
    </ligand>
</feature>
<dbReference type="GO" id="GO:0045490">
    <property type="term" value="P:pectin catabolic process"/>
    <property type="evidence" value="ECO:0007669"/>
    <property type="project" value="UniProtKB-UniRule"/>
</dbReference>
<comment type="function">
    <text evidence="6">Catalyzes the isomerization of 5-dehydro-4-deoxy-D-glucuronate to 3-deoxy-D-glycero-2,5-hexodiulosonate.</text>
</comment>
<dbReference type="GO" id="GO:0019698">
    <property type="term" value="P:D-galacturonate catabolic process"/>
    <property type="evidence" value="ECO:0007669"/>
    <property type="project" value="TreeGrafter"/>
</dbReference>
<dbReference type="CDD" id="cd20491">
    <property type="entry name" value="cupin_KduI_C"/>
    <property type="match status" value="1"/>
</dbReference>
<dbReference type="Gene3D" id="2.60.120.10">
    <property type="entry name" value="Jelly Rolls"/>
    <property type="match status" value="1"/>
</dbReference>
<dbReference type="PANTHER" id="PTHR38461:SF1">
    <property type="entry name" value="4-DEOXY-L-THREO-5-HEXOSULOSE-URONATE KETOL-ISOMERASE"/>
    <property type="match status" value="1"/>
</dbReference>
<dbReference type="GO" id="GO:0042840">
    <property type="term" value="P:D-glucuronate catabolic process"/>
    <property type="evidence" value="ECO:0007669"/>
    <property type="project" value="TreeGrafter"/>
</dbReference>
<dbReference type="PANTHER" id="PTHR38461">
    <property type="entry name" value="4-DEOXY-L-THREO-5-HEXOSULOSE-URONATE KETOL-ISOMERASE"/>
    <property type="match status" value="1"/>
</dbReference>
<dbReference type="InterPro" id="IPR014710">
    <property type="entry name" value="RmlC-like_jellyroll"/>
</dbReference>
<dbReference type="AlphaFoldDB" id="A0A7Y9NNW0"/>
<comment type="cofactor">
    <cofactor evidence="6">
        <name>Zn(2+)</name>
        <dbReference type="ChEBI" id="CHEBI:29105"/>
    </cofactor>
    <text evidence="6">Binds 1 zinc ion per subunit.</text>
</comment>
<feature type="binding site" evidence="6">
    <location>
        <position position="194"/>
    </location>
    <ligand>
        <name>Zn(2+)</name>
        <dbReference type="ChEBI" id="CHEBI:29105"/>
    </ligand>
</feature>
<dbReference type="GO" id="GO:0008697">
    <property type="term" value="F:4-deoxy-L-threo-5-hexosulose-uronate ketol-isomerase activity"/>
    <property type="evidence" value="ECO:0007669"/>
    <property type="project" value="UniProtKB-UniRule"/>
</dbReference>
<dbReference type="EC" id="5.3.1.17" evidence="6"/>
<dbReference type="CDD" id="cd20294">
    <property type="entry name" value="cupin_KduI_N"/>
    <property type="match status" value="1"/>
</dbReference>
<evidence type="ECO:0000256" key="1">
    <source>
        <dbReference type="ARBA" id="ARBA00000552"/>
    </source>
</evidence>
<comment type="similarity">
    <text evidence="2 6">Belongs to the KduI family.</text>
</comment>
<dbReference type="InterPro" id="IPR021120">
    <property type="entry name" value="KduI/IolB_isomerase"/>
</dbReference>
<dbReference type="SUPFAM" id="SSF51182">
    <property type="entry name" value="RmlC-like cupins"/>
    <property type="match status" value="1"/>
</dbReference>
<evidence type="ECO:0000256" key="4">
    <source>
        <dbReference type="ARBA" id="ARBA00022833"/>
    </source>
</evidence>
<dbReference type="UniPathway" id="UPA00545">
    <property type="reaction ID" value="UER00826"/>
</dbReference>
<feature type="binding site" evidence="6">
    <location>
        <position position="196"/>
    </location>
    <ligand>
        <name>Zn(2+)</name>
        <dbReference type="ChEBI" id="CHEBI:29105"/>
    </ligand>
</feature>
<name>A0A7Y9NNW0_9BACT</name>
<keyword evidence="5 6" id="KW-0413">Isomerase</keyword>
<dbReference type="PIRSF" id="PIRSF006625">
    <property type="entry name" value="KduI"/>
    <property type="match status" value="1"/>
</dbReference>
<keyword evidence="4 6" id="KW-0862">Zinc</keyword>
<dbReference type="EMBL" id="JACCCV010000002">
    <property type="protein sequence ID" value="NYF52672.1"/>
    <property type="molecule type" value="Genomic_DNA"/>
</dbReference>
<accession>A0A7Y9NNW0</accession>
<dbReference type="GO" id="GO:0008270">
    <property type="term" value="F:zinc ion binding"/>
    <property type="evidence" value="ECO:0007669"/>
    <property type="project" value="UniProtKB-UniRule"/>
</dbReference>
<protein>
    <recommendedName>
        <fullName evidence="6">4-deoxy-L-threo-5-hexosulose-uronate ketol-isomerase</fullName>
        <ecNumber evidence="6">5.3.1.17</ecNumber>
    </recommendedName>
    <alternativeName>
        <fullName evidence="6">5-keto-4-deoxyuronate isomerase</fullName>
    </alternativeName>
    <alternativeName>
        <fullName evidence="6">DKI isomerase</fullName>
    </alternativeName>
</protein>
<comment type="catalytic activity">
    <reaction evidence="1 6">
        <text>5-dehydro-4-deoxy-D-glucuronate = 3-deoxy-D-glycero-2,5-hexodiulosonate</text>
        <dbReference type="Rhea" id="RHEA:23896"/>
        <dbReference type="ChEBI" id="CHEBI:17117"/>
        <dbReference type="ChEBI" id="CHEBI:29071"/>
        <dbReference type="EC" id="5.3.1.17"/>
    </reaction>
</comment>
<proteinExistence type="inferred from homology"/>
<dbReference type="InterPro" id="IPR027449">
    <property type="entry name" value="KduI_N"/>
</dbReference>
<comment type="pathway">
    <text evidence="6">Glycan metabolism; pectin degradation; 2-dehydro-3-deoxy-D-gluconate from pectin: step 4/5.</text>
</comment>